<keyword evidence="1" id="KW-0175">Coiled coil</keyword>
<dbReference type="SUPFAM" id="SSF103657">
    <property type="entry name" value="BAR/IMD domain-like"/>
    <property type="match status" value="1"/>
</dbReference>
<dbReference type="EMBL" id="BQXU01000012">
    <property type="protein sequence ID" value="GKT45315.1"/>
    <property type="molecule type" value="Genomic_DNA"/>
</dbReference>
<keyword evidence="4" id="KW-1185">Reference proteome</keyword>
<dbReference type="Gene3D" id="1.20.1270.60">
    <property type="entry name" value="Arfaptin homology (AH) domain/BAR domain"/>
    <property type="match status" value="1"/>
</dbReference>
<dbReference type="PANTHER" id="PTHR23065:SF54">
    <property type="entry name" value="SUPPRESSOR OF YEAST PROFILIN DELETION"/>
    <property type="match status" value="1"/>
</dbReference>
<dbReference type="GO" id="GO:0005886">
    <property type="term" value="C:plasma membrane"/>
    <property type="evidence" value="ECO:0007669"/>
    <property type="project" value="TreeGrafter"/>
</dbReference>
<dbReference type="GeneID" id="73326298"/>
<evidence type="ECO:0000256" key="1">
    <source>
        <dbReference type="SAM" id="Coils"/>
    </source>
</evidence>
<dbReference type="RefSeq" id="XP_049127665.1">
    <property type="nucleotide sequence ID" value="XM_049271708.1"/>
</dbReference>
<accession>A0AA37LEX8</accession>
<dbReference type="InterPro" id="IPR027267">
    <property type="entry name" value="AH/BAR_dom_sf"/>
</dbReference>
<dbReference type="Proteomes" id="UP001055115">
    <property type="component" value="Unassembled WGS sequence"/>
</dbReference>
<evidence type="ECO:0000313" key="4">
    <source>
        <dbReference type="Proteomes" id="UP001055115"/>
    </source>
</evidence>
<sequence length="288" mass="32228">MQAVNVLTDRVKRINKINTEIADWLQDNPKLNNPIQERRRVEDQYVQSLKKLLTFKVPNSQSELGVFSGPWDKILQSVDSTAHSHHVFSSQLEKDVEGPLRNFQSRKEMQNMQTISANLTAMARDLEDAQKKADALSRKGPKTNAQKMADATARLESATQQWDSQAPFIFETLQAIDEQRVNQLRDLLTQYETHESDQAQRNQARAADTLASMLEISTEQEIGSFKERVLSGKPRLEKRATASRQSSNVPTSQTLVPPPPAPSSIGPRDDDASDHSGLADGKGGMMTY</sequence>
<reference evidence="3 4" key="1">
    <citation type="submission" date="2022-03" db="EMBL/GenBank/DDBJ databases">
        <title>Genome data of Colletotrichum spp.</title>
        <authorList>
            <person name="Utami Y.D."/>
            <person name="Hiruma K."/>
        </authorList>
    </citation>
    <scope>NUCLEOTIDE SEQUENCE [LARGE SCALE GENOMIC DNA]</scope>
    <source>
        <strain evidence="3 4">MAFF 239500</strain>
    </source>
</reference>
<feature type="coiled-coil region" evidence="1">
    <location>
        <begin position="112"/>
        <end position="139"/>
    </location>
</feature>
<comment type="caution">
    <text evidence="3">The sequence shown here is derived from an EMBL/GenBank/DDBJ whole genome shotgun (WGS) entry which is preliminary data.</text>
</comment>
<evidence type="ECO:0000313" key="3">
    <source>
        <dbReference type="EMBL" id="GKT45315.1"/>
    </source>
</evidence>
<feature type="region of interest" description="Disordered" evidence="2">
    <location>
        <begin position="227"/>
        <end position="288"/>
    </location>
</feature>
<dbReference type="CDD" id="cd07650">
    <property type="entry name" value="F-BAR_Syp1p_like"/>
    <property type="match status" value="1"/>
</dbReference>
<name>A0AA37LEX8_9PEZI</name>
<dbReference type="PANTHER" id="PTHR23065">
    <property type="entry name" value="PROLINE-SERINE-THREONINE PHOSPHATASE INTERACTING PROTEIN 1"/>
    <property type="match status" value="1"/>
</dbReference>
<protein>
    <submittedName>
        <fullName evidence="3">Cytoskeletal protein syp1</fullName>
    </submittedName>
</protein>
<gene>
    <name evidence="3" type="ORF">ColSpa_05496</name>
</gene>
<evidence type="ECO:0000256" key="2">
    <source>
        <dbReference type="SAM" id="MobiDB-lite"/>
    </source>
</evidence>
<dbReference type="FunFam" id="1.20.1270.60:FF:000102">
    <property type="entry name" value="WGS project CABT00000000 data, contig 2.23"/>
    <property type="match status" value="1"/>
</dbReference>
<organism evidence="3 4">
    <name type="scientific">Colletotrichum spaethianum</name>
    <dbReference type="NCBI Taxonomy" id="700344"/>
    <lineage>
        <taxon>Eukaryota</taxon>
        <taxon>Fungi</taxon>
        <taxon>Dikarya</taxon>
        <taxon>Ascomycota</taxon>
        <taxon>Pezizomycotina</taxon>
        <taxon>Sordariomycetes</taxon>
        <taxon>Hypocreomycetidae</taxon>
        <taxon>Glomerellales</taxon>
        <taxon>Glomerellaceae</taxon>
        <taxon>Colletotrichum</taxon>
        <taxon>Colletotrichum spaethianum species complex</taxon>
    </lineage>
</organism>
<dbReference type="AlphaFoldDB" id="A0AA37LEX8"/>
<dbReference type="GO" id="GO:0032153">
    <property type="term" value="C:cell division site"/>
    <property type="evidence" value="ECO:0007669"/>
    <property type="project" value="TreeGrafter"/>
</dbReference>
<proteinExistence type="predicted"/>
<dbReference type="GO" id="GO:0030139">
    <property type="term" value="C:endocytic vesicle"/>
    <property type="evidence" value="ECO:0007669"/>
    <property type="project" value="TreeGrafter"/>
</dbReference>
<feature type="compositionally biased region" description="Basic and acidic residues" evidence="2">
    <location>
        <begin position="227"/>
        <end position="240"/>
    </location>
</feature>
<dbReference type="GO" id="GO:0032185">
    <property type="term" value="P:septin cytoskeleton organization"/>
    <property type="evidence" value="ECO:0007669"/>
    <property type="project" value="TreeGrafter"/>
</dbReference>